<feature type="non-terminal residue" evidence="2">
    <location>
        <position position="1"/>
    </location>
</feature>
<sequence length="49" mass="5438">HDLDVAVVHDGRGGLIDAVDAGDRHGRHHHHQRQHHRKARAQAGADLQI</sequence>
<evidence type="ECO:0000313" key="2">
    <source>
        <dbReference type="EMBL" id="EEF25213.1"/>
    </source>
</evidence>
<reference evidence="3" key="1">
    <citation type="journal article" date="2010" name="Nat. Biotechnol.">
        <title>Draft genome sequence of the oilseed species Ricinus communis.</title>
        <authorList>
            <person name="Chan A.P."/>
            <person name="Crabtree J."/>
            <person name="Zhao Q."/>
            <person name="Lorenzi H."/>
            <person name="Orvis J."/>
            <person name="Puiu D."/>
            <person name="Melake-Berhan A."/>
            <person name="Jones K.M."/>
            <person name="Redman J."/>
            <person name="Chen G."/>
            <person name="Cahoon E.B."/>
            <person name="Gedil M."/>
            <person name="Stanke M."/>
            <person name="Haas B.J."/>
            <person name="Wortman J.R."/>
            <person name="Fraser-Liggett C.M."/>
            <person name="Ravel J."/>
            <person name="Rabinowicz P.D."/>
        </authorList>
    </citation>
    <scope>NUCLEOTIDE SEQUENCE [LARGE SCALE GENOMIC DNA]</scope>
    <source>
        <strain evidence="3">cv. Hale</strain>
    </source>
</reference>
<accession>B9TG02</accession>
<feature type="compositionally biased region" description="Basic residues" evidence="1">
    <location>
        <begin position="25"/>
        <end position="40"/>
    </location>
</feature>
<gene>
    <name evidence="2" type="ORF">RCOM_1837800</name>
</gene>
<evidence type="ECO:0000313" key="3">
    <source>
        <dbReference type="Proteomes" id="UP000008311"/>
    </source>
</evidence>
<dbReference type="EMBL" id="EQ980253">
    <property type="protein sequence ID" value="EEF25213.1"/>
    <property type="molecule type" value="Genomic_DNA"/>
</dbReference>
<keyword evidence="3" id="KW-1185">Reference proteome</keyword>
<protein>
    <submittedName>
        <fullName evidence="2">Uncharacterized protein</fullName>
    </submittedName>
</protein>
<name>B9TG02_RICCO</name>
<dbReference type="InParanoid" id="B9TG02"/>
<dbReference type="Proteomes" id="UP000008311">
    <property type="component" value="Unassembled WGS sequence"/>
</dbReference>
<dbReference type="AlphaFoldDB" id="B9TG02"/>
<proteinExistence type="predicted"/>
<organism evidence="2 3">
    <name type="scientific">Ricinus communis</name>
    <name type="common">Castor bean</name>
    <dbReference type="NCBI Taxonomy" id="3988"/>
    <lineage>
        <taxon>Eukaryota</taxon>
        <taxon>Viridiplantae</taxon>
        <taxon>Streptophyta</taxon>
        <taxon>Embryophyta</taxon>
        <taxon>Tracheophyta</taxon>
        <taxon>Spermatophyta</taxon>
        <taxon>Magnoliopsida</taxon>
        <taxon>eudicotyledons</taxon>
        <taxon>Gunneridae</taxon>
        <taxon>Pentapetalae</taxon>
        <taxon>rosids</taxon>
        <taxon>fabids</taxon>
        <taxon>Malpighiales</taxon>
        <taxon>Euphorbiaceae</taxon>
        <taxon>Acalyphoideae</taxon>
        <taxon>Acalypheae</taxon>
        <taxon>Ricinus</taxon>
    </lineage>
</organism>
<feature type="region of interest" description="Disordered" evidence="1">
    <location>
        <begin position="18"/>
        <end position="49"/>
    </location>
</feature>
<evidence type="ECO:0000256" key="1">
    <source>
        <dbReference type="SAM" id="MobiDB-lite"/>
    </source>
</evidence>